<protein>
    <submittedName>
        <fullName evidence="3">Prepilin-type N-terminal cleavage/methylation domain-containing protein</fullName>
    </submittedName>
</protein>
<evidence type="ECO:0000256" key="1">
    <source>
        <dbReference type="SAM" id="Phobius"/>
    </source>
</evidence>
<organism evidence="3 4">
    <name type="scientific">Planctomicrobium piriforme</name>
    <dbReference type="NCBI Taxonomy" id="1576369"/>
    <lineage>
        <taxon>Bacteria</taxon>
        <taxon>Pseudomonadati</taxon>
        <taxon>Planctomycetota</taxon>
        <taxon>Planctomycetia</taxon>
        <taxon>Planctomycetales</taxon>
        <taxon>Planctomycetaceae</taxon>
        <taxon>Planctomicrobium</taxon>
    </lineage>
</organism>
<dbReference type="AlphaFoldDB" id="A0A1I3B4Y9"/>
<dbReference type="SUPFAM" id="SSF54523">
    <property type="entry name" value="Pili subunits"/>
    <property type="match status" value="1"/>
</dbReference>
<dbReference type="InterPro" id="IPR012902">
    <property type="entry name" value="N_methyl_site"/>
</dbReference>
<dbReference type="RefSeq" id="WP_092047181.1">
    <property type="nucleotide sequence ID" value="NZ_FOQD01000001.1"/>
</dbReference>
<dbReference type="NCBIfam" id="TIGR02532">
    <property type="entry name" value="IV_pilin_GFxxxE"/>
    <property type="match status" value="1"/>
</dbReference>
<keyword evidence="1" id="KW-0812">Transmembrane</keyword>
<dbReference type="OrthoDB" id="280382at2"/>
<gene>
    <name evidence="3" type="ORF">SAMN05421753_101241</name>
</gene>
<keyword evidence="4" id="KW-1185">Reference proteome</keyword>
<name>A0A1I3B4Y9_9PLAN</name>
<dbReference type="Pfam" id="PF07963">
    <property type="entry name" value="N_methyl"/>
    <property type="match status" value="1"/>
</dbReference>
<feature type="transmembrane region" description="Helical" evidence="1">
    <location>
        <begin position="20"/>
        <end position="44"/>
    </location>
</feature>
<keyword evidence="1" id="KW-0472">Membrane</keyword>
<sequence>MPAPRETASRSTHILPSRTAFTLIELLVVIAIVAVLVGLLLPAVQQAREAARRMQCKNNLKQQGLAMHNYHDANNFLPAGGGQVNADWGHSQWVSLLPYLDQATIYNQWKFEGHDQADRGNNSANARLVSGLTLPWLLCPSSPLPPTIQPSVRQVNNWGSQMISQYYGVAGATNTATWTGQGNKPTVASLWNGAGDSMFSDRGMISSMTFRNMSECTDGLSNTLLVGEISNTLQDAFGNRGDGRPQCSPAEGAWFKGNFGDFKGNLMYSTVVVMYTPNAPVMGQTGVAGQGGWSSYNTPFASAHSGGAHVLLGDSSVKFVSDSINLDTLKYLAARDDSQINAEY</sequence>
<dbReference type="InterPro" id="IPR011453">
    <property type="entry name" value="DUF1559"/>
</dbReference>
<dbReference type="Proteomes" id="UP000199518">
    <property type="component" value="Unassembled WGS sequence"/>
</dbReference>
<dbReference type="InterPro" id="IPR045584">
    <property type="entry name" value="Pilin-like"/>
</dbReference>
<feature type="domain" description="DUF1559" evidence="2">
    <location>
        <begin position="45"/>
        <end position="326"/>
    </location>
</feature>
<evidence type="ECO:0000259" key="2">
    <source>
        <dbReference type="Pfam" id="PF07596"/>
    </source>
</evidence>
<accession>A0A1I3B4Y9</accession>
<evidence type="ECO:0000313" key="3">
    <source>
        <dbReference type="EMBL" id="SFH57375.1"/>
    </source>
</evidence>
<dbReference type="NCBIfam" id="TIGR04294">
    <property type="entry name" value="pre_pil_HX9DG"/>
    <property type="match status" value="1"/>
</dbReference>
<dbReference type="STRING" id="1576369.SAMN05421753_101241"/>
<keyword evidence="1" id="KW-1133">Transmembrane helix</keyword>
<dbReference type="Gene3D" id="3.30.700.10">
    <property type="entry name" value="Glycoprotein, Type 4 Pilin"/>
    <property type="match status" value="1"/>
</dbReference>
<evidence type="ECO:0000313" key="4">
    <source>
        <dbReference type="Proteomes" id="UP000199518"/>
    </source>
</evidence>
<dbReference type="InterPro" id="IPR027558">
    <property type="entry name" value="Pre_pil_HX9DG_C"/>
</dbReference>
<dbReference type="PANTHER" id="PTHR30093:SF2">
    <property type="entry name" value="TYPE II SECRETION SYSTEM PROTEIN H"/>
    <property type="match status" value="1"/>
</dbReference>
<dbReference type="EMBL" id="FOQD01000001">
    <property type="protein sequence ID" value="SFH57375.1"/>
    <property type="molecule type" value="Genomic_DNA"/>
</dbReference>
<proteinExistence type="predicted"/>
<dbReference type="Pfam" id="PF07596">
    <property type="entry name" value="SBP_bac_10"/>
    <property type="match status" value="1"/>
</dbReference>
<dbReference type="PANTHER" id="PTHR30093">
    <property type="entry name" value="GENERAL SECRETION PATHWAY PROTEIN G"/>
    <property type="match status" value="1"/>
</dbReference>
<reference evidence="4" key="1">
    <citation type="submission" date="2016-10" db="EMBL/GenBank/DDBJ databases">
        <authorList>
            <person name="Varghese N."/>
            <person name="Submissions S."/>
        </authorList>
    </citation>
    <scope>NUCLEOTIDE SEQUENCE [LARGE SCALE GENOMIC DNA]</scope>
    <source>
        <strain evidence="4">DSM 26348</strain>
    </source>
</reference>